<accession>A0ABS9VKA6</accession>
<dbReference type="EC" id="4.2.1.136" evidence="19"/>
<comment type="function">
    <text evidence="14 19">Bifunctional enzyme that catalyzes the epimerization of the S- and R-forms of NAD(P)HX and the dehydration of the S-form of NAD(P)HX at the expense of ADP, which is converted to AMP. This allows the repair of both epimers of NAD(P)HX, a damaged form of NAD(P)H that is a result of enzymatic or heat-dependent hydration.</text>
</comment>
<dbReference type="InterPro" id="IPR017953">
    <property type="entry name" value="Carbohydrate_kinase_pred_CS"/>
</dbReference>
<evidence type="ECO:0000256" key="7">
    <source>
        <dbReference type="ARBA" id="ARBA00022840"/>
    </source>
</evidence>
<feature type="binding site" evidence="18">
    <location>
        <begin position="59"/>
        <end position="63"/>
    </location>
    <ligand>
        <name>(6S)-NADPHX</name>
        <dbReference type="ChEBI" id="CHEBI:64076"/>
    </ligand>
</feature>
<dbReference type="HAMAP" id="MF_01965">
    <property type="entry name" value="NADHX_dehydratase"/>
    <property type="match status" value="1"/>
</dbReference>
<dbReference type="RefSeq" id="WP_241446189.1">
    <property type="nucleotide sequence ID" value="NZ_JAKZHW010000001.1"/>
</dbReference>
<keyword evidence="11 18" id="KW-0413">Isomerase</keyword>
<comment type="caution">
    <text evidence="22">The sequence shown here is derived from an EMBL/GenBank/DDBJ whole genome shotgun (WGS) entry which is preliminary data.</text>
</comment>
<evidence type="ECO:0000256" key="14">
    <source>
        <dbReference type="ARBA" id="ARBA00025153"/>
    </source>
</evidence>
<dbReference type="NCBIfam" id="TIGR00196">
    <property type="entry name" value="yjeF_cterm"/>
    <property type="match status" value="1"/>
</dbReference>
<dbReference type="PIRSF" id="PIRSF017184">
    <property type="entry name" value="Nnr"/>
    <property type="match status" value="1"/>
</dbReference>
<evidence type="ECO:0000256" key="5">
    <source>
        <dbReference type="ARBA" id="ARBA00022723"/>
    </source>
</evidence>
<dbReference type="Proteomes" id="UP001203058">
    <property type="component" value="Unassembled WGS sequence"/>
</dbReference>
<feature type="binding site" evidence="17">
    <location>
        <position position="398"/>
    </location>
    <ligand>
        <name>AMP</name>
        <dbReference type="ChEBI" id="CHEBI:456215"/>
    </ligand>
</feature>
<feature type="binding site" evidence="18">
    <location>
        <position position="60"/>
    </location>
    <ligand>
        <name>K(+)</name>
        <dbReference type="ChEBI" id="CHEBI:29103"/>
    </ligand>
</feature>
<evidence type="ECO:0000259" key="21">
    <source>
        <dbReference type="PROSITE" id="PS51385"/>
    </source>
</evidence>
<dbReference type="PROSITE" id="PS01050">
    <property type="entry name" value="YJEF_C_2"/>
    <property type="match status" value="1"/>
</dbReference>
<evidence type="ECO:0000256" key="13">
    <source>
        <dbReference type="ARBA" id="ARBA00023268"/>
    </source>
</evidence>
<dbReference type="EMBL" id="JAKZHW010000001">
    <property type="protein sequence ID" value="MCH8615416.1"/>
    <property type="molecule type" value="Genomic_DNA"/>
</dbReference>
<evidence type="ECO:0000259" key="20">
    <source>
        <dbReference type="PROSITE" id="PS51383"/>
    </source>
</evidence>
<feature type="binding site" evidence="17">
    <location>
        <position position="399"/>
    </location>
    <ligand>
        <name>(6S)-NADPHX</name>
        <dbReference type="ChEBI" id="CHEBI:64076"/>
    </ligand>
</feature>
<feature type="domain" description="YjeF C-terminal" evidence="20">
    <location>
        <begin position="207"/>
        <end position="453"/>
    </location>
</feature>
<feature type="domain" description="YjeF N-terminal" evidence="21">
    <location>
        <begin position="13"/>
        <end position="207"/>
    </location>
</feature>
<evidence type="ECO:0000256" key="9">
    <source>
        <dbReference type="ARBA" id="ARBA00022958"/>
    </source>
</evidence>
<evidence type="ECO:0000256" key="3">
    <source>
        <dbReference type="ARBA" id="ARBA00006001"/>
    </source>
</evidence>
<evidence type="ECO:0000256" key="4">
    <source>
        <dbReference type="ARBA" id="ARBA00009524"/>
    </source>
</evidence>
<keyword evidence="10 17" id="KW-0520">NAD</keyword>
<comment type="catalytic activity">
    <reaction evidence="15 17 19">
        <text>(6S)-NADHX + ADP = AMP + phosphate + NADH + H(+)</text>
        <dbReference type="Rhea" id="RHEA:32223"/>
        <dbReference type="ChEBI" id="CHEBI:15378"/>
        <dbReference type="ChEBI" id="CHEBI:43474"/>
        <dbReference type="ChEBI" id="CHEBI:57945"/>
        <dbReference type="ChEBI" id="CHEBI:64074"/>
        <dbReference type="ChEBI" id="CHEBI:456215"/>
        <dbReference type="ChEBI" id="CHEBI:456216"/>
        <dbReference type="EC" id="4.2.1.136"/>
    </reaction>
</comment>
<evidence type="ECO:0000256" key="15">
    <source>
        <dbReference type="ARBA" id="ARBA00048238"/>
    </source>
</evidence>
<feature type="binding site" evidence="18">
    <location>
        <position position="150"/>
    </location>
    <ligand>
        <name>(6S)-NADPHX</name>
        <dbReference type="ChEBI" id="CHEBI:64076"/>
    </ligand>
</feature>
<comment type="similarity">
    <text evidence="17">Belongs to the NnrD/CARKD family.</text>
</comment>
<dbReference type="NCBIfam" id="TIGR00197">
    <property type="entry name" value="yjeF_nterm"/>
    <property type="match status" value="1"/>
</dbReference>
<comment type="cofactor">
    <cofactor evidence="17">
        <name>Mg(2+)</name>
        <dbReference type="ChEBI" id="CHEBI:18420"/>
    </cofactor>
</comment>
<evidence type="ECO:0000256" key="18">
    <source>
        <dbReference type="HAMAP-Rule" id="MF_01966"/>
    </source>
</evidence>
<keyword evidence="13" id="KW-0511">Multifunctional enzyme</keyword>
<dbReference type="Gene3D" id="3.40.1190.20">
    <property type="match status" value="1"/>
</dbReference>
<proteinExistence type="inferred from homology"/>
<dbReference type="Gene3D" id="3.40.50.10260">
    <property type="entry name" value="YjeF N-terminal domain"/>
    <property type="match status" value="1"/>
</dbReference>
<evidence type="ECO:0000256" key="12">
    <source>
        <dbReference type="ARBA" id="ARBA00023239"/>
    </source>
</evidence>
<feature type="binding site" evidence="17">
    <location>
        <position position="240"/>
    </location>
    <ligand>
        <name>(6S)-NADPHX</name>
        <dbReference type="ChEBI" id="CHEBI:64076"/>
    </ligand>
</feature>
<dbReference type="InterPro" id="IPR000631">
    <property type="entry name" value="CARKD"/>
</dbReference>
<comment type="similarity">
    <text evidence="4 19">In the C-terminal section; belongs to the NnrD/CARKD family.</text>
</comment>
<sequence length="455" mass="47135">MTGDRPILTTAQMIAAEQEAIDAGTAVETLMERAGAALAEAAYLYAGKMPILILVGPGNNGGDGYVAARHLAKHGVPVRIAALGEPKSDAAKWARDQWEGDVETLSEETKSAPLLIDALFGTGLKRGLEDIVVLILSRLATEAHVRVACDLPSGVQSDSGVELSPVPDFDLTVTFGALKPCHRLFPASHKCGRVVLADIGVDATSAWAEIGQPRLAPLKPDAHKYSRGLVHALAGTMPGAIALAAKAAARSGAGYVRVSTSRSIDGLPSAIVQTDTAEINDQRIGCLLVGPGMGNLPQVLTMALTSHVPKVIDADGITHLGDPERLRGQNAIVTPHEGEFQRLFGRLEGSKADRALEAARRSGAVVVYKGPDTVVAADDGRLGFALPAPAWLASAGTGDVLAGMIAAMRARALDGFEAACAAVWLHGRAAEIAGPSMIADDLIAAIPKALSLVDA</sequence>
<comment type="catalytic activity">
    <reaction evidence="2 18 19">
        <text>(6R)-NADPHX = (6S)-NADPHX</text>
        <dbReference type="Rhea" id="RHEA:32227"/>
        <dbReference type="ChEBI" id="CHEBI:64076"/>
        <dbReference type="ChEBI" id="CHEBI:64077"/>
        <dbReference type="EC" id="5.1.99.6"/>
    </reaction>
</comment>
<dbReference type="InterPro" id="IPR030677">
    <property type="entry name" value="Nnr"/>
</dbReference>
<evidence type="ECO:0000256" key="1">
    <source>
        <dbReference type="ARBA" id="ARBA00000013"/>
    </source>
</evidence>
<comment type="function">
    <text evidence="17">Catalyzes the dehydration of the S-form of NAD(P)HX at the expense of ADP, which is converted to AMP. Together with NAD(P)HX epimerase, which catalyzes the epimerization of the S- and R-forms, the enzyme allows the repair of both epimers of NAD(P)HX, a damaged form of NAD(P)H that is a result of enzymatic or heat-dependent hydration.</text>
</comment>
<name>A0ABS9VKA6_9SPHN</name>
<dbReference type="PANTHER" id="PTHR12592:SF0">
    <property type="entry name" value="ATP-DEPENDENT (S)-NAD(P)H-HYDRATE DEHYDRATASE"/>
    <property type="match status" value="1"/>
</dbReference>
<evidence type="ECO:0000256" key="6">
    <source>
        <dbReference type="ARBA" id="ARBA00022741"/>
    </source>
</evidence>
<reference evidence="22 23" key="1">
    <citation type="submission" date="2022-03" db="EMBL/GenBank/DDBJ databases">
        <authorList>
            <person name="Jo J.-H."/>
            <person name="Im W.-T."/>
        </authorList>
    </citation>
    <scope>NUCLEOTIDE SEQUENCE [LARGE SCALE GENOMIC DNA]</scope>
    <source>
        <strain evidence="22 23">SM33</strain>
    </source>
</reference>
<evidence type="ECO:0000256" key="16">
    <source>
        <dbReference type="ARBA" id="ARBA00049209"/>
    </source>
</evidence>
<comment type="catalytic activity">
    <reaction evidence="16 17 19">
        <text>(6S)-NADPHX + ADP = AMP + phosphate + NADPH + H(+)</text>
        <dbReference type="Rhea" id="RHEA:32235"/>
        <dbReference type="ChEBI" id="CHEBI:15378"/>
        <dbReference type="ChEBI" id="CHEBI:43474"/>
        <dbReference type="ChEBI" id="CHEBI:57783"/>
        <dbReference type="ChEBI" id="CHEBI:64076"/>
        <dbReference type="ChEBI" id="CHEBI:456215"/>
        <dbReference type="ChEBI" id="CHEBI:456216"/>
        <dbReference type="EC" id="4.2.1.136"/>
    </reaction>
</comment>
<evidence type="ECO:0000256" key="17">
    <source>
        <dbReference type="HAMAP-Rule" id="MF_01965"/>
    </source>
</evidence>
<keyword evidence="6 17" id="KW-0547">Nucleotide-binding</keyword>
<keyword evidence="23" id="KW-1185">Reference proteome</keyword>
<feature type="binding site" evidence="18">
    <location>
        <begin position="121"/>
        <end position="127"/>
    </location>
    <ligand>
        <name>(6S)-NADPHX</name>
        <dbReference type="ChEBI" id="CHEBI:64076"/>
    </ligand>
</feature>
<comment type="caution">
    <text evidence="18">Lacks conserved residue(s) required for the propagation of feature annotation.</text>
</comment>
<keyword evidence="8 17" id="KW-0521">NADP</keyword>
<keyword evidence="7 17" id="KW-0067">ATP-binding</keyword>
<feature type="binding site" evidence="17">
    <location>
        <position position="336"/>
    </location>
    <ligand>
        <name>(6S)-NADPHX</name>
        <dbReference type="ChEBI" id="CHEBI:64076"/>
    </ligand>
</feature>
<comment type="catalytic activity">
    <reaction evidence="1 18 19">
        <text>(6R)-NADHX = (6S)-NADHX</text>
        <dbReference type="Rhea" id="RHEA:32215"/>
        <dbReference type="ChEBI" id="CHEBI:64074"/>
        <dbReference type="ChEBI" id="CHEBI:64075"/>
        <dbReference type="EC" id="5.1.99.6"/>
    </reaction>
</comment>
<dbReference type="SUPFAM" id="SSF53613">
    <property type="entry name" value="Ribokinase-like"/>
    <property type="match status" value="1"/>
</dbReference>
<evidence type="ECO:0000313" key="23">
    <source>
        <dbReference type="Proteomes" id="UP001203058"/>
    </source>
</evidence>
<comment type="similarity">
    <text evidence="18">Belongs to the NnrE/AIBP family.</text>
</comment>
<comment type="similarity">
    <text evidence="3 19">In the N-terminal section; belongs to the NnrE/AIBP family.</text>
</comment>
<evidence type="ECO:0000256" key="2">
    <source>
        <dbReference type="ARBA" id="ARBA00000909"/>
    </source>
</evidence>
<feature type="binding site" evidence="17">
    <location>
        <begin position="369"/>
        <end position="373"/>
    </location>
    <ligand>
        <name>AMP</name>
        <dbReference type="ChEBI" id="CHEBI:456215"/>
    </ligand>
</feature>
<feature type="binding site" evidence="18">
    <location>
        <position position="153"/>
    </location>
    <ligand>
        <name>K(+)</name>
        <dbReference type="ChEBI" id="CHEBI:29103"/>
    </ligand>
</feature>
<evidence type="ECO:0000313" key="22">
    <source>
        <dbReference type="EMBL" id="MCH8615416.1"/>
    </source>
</evidence>
<keyword evidence="9 18" id="KW-0630">Potassium</keyword>
<evidence type="ECO:0000256" key="8">
    <source>
        <dbReference type="ARBA" id="ARBA00022857"/>
    </source>
</evidence>
<gene>
    <name evidence="18" type="primary">nnrE</name>
    <name evidence="17" type="synonym">nnrD</name>
    <name evidence="22" type="ORF">LZ016_04780</name>
</gene>
<protein>
    <recommendedName>
        <fullName evidence="19">Bifunctional NAD(P)H-hydrate repair enzyme</fullName>
    </recommendedName>
    <alternativeName>
        <fullName evidence="19">Nicotinamide nucleotide repair protein</fullName>
    </alternativeName>
    <domain>
        <recommendedName>
            <fullName evidence="19">ADP-dependent (S)-NAD(P)H-hydrate dehydratase</fullName>
            <ecNumber evidence="19">4.2.1.136</ecNumber>
        </recommendedName>
        <alternativeName>
            <fullName evidence="19">ADP-dependent NAD(P)HX dehydratase</fullName>
        </alternativeName>
    </domain>
    <domain>
        <recommendedName>
            <fullName evidence="19">NAD(P)H-hydrate epimerase</fullName>
            <ecNumber evidence="19">5.1.99.6</ecNumber>
        </recommendedName>
    </domain>
</protein>
<dbReference type="PROSITE" id="PS51385">
    <property type="entry name" value="YJEF_N"/>
    <property type="match status" value="1"/>
</dbReference>
<keyword evidence="5 18" id="KW-0479">Metal-binding</keyword>
<comment type="subunit">
    <text evidence="17">Homotetramer.</text>
</comment>
<feature type="binding site" evidence="17">
    <location>
        <position position="292"/>
    </location>
    <ligand>
        <name>(6S)-NADPHX</name>
        <dbReference type="ChEBI" id="CHEBI:64076"/>
    </ligand>
</feature>
<feature type="binding site" evidence="18">
    <location>
        <position position="117"/>
    </location>
    <ligand>
        <name>K(+)</name>
        <dbReference type="ChEBI" id="CHEBI:29103"/>
    </ligand>
</feature>
<keyword evidence="12 17" id="KW-0456">Lyase</keyword>
<evidence type="ECO:0000256" key="10">
    <source>
        <dbReference type="ARBA" id="ARBA00023027"/>
    </source>
</evidence>
<dbReference type="SUPFAM" id="SSF64153">
    <property type="entry name" value="YjeF N-terminal domain-like"/>
    <property type="match status" value="1"/>
</dbReference>
<evidence type="ECO:0000256" key="11">
    <source>
        <dbReference type="ARBA" id="ARBA00023235"/>
    </source>
</evidence>
<dbReference type="CDD" id="cd01171">
    <property type="entry name" value="YXKO-related"/>
    <property type="match status" value="1"/>
</dbReference>
<dbReference type="PANTHER" id="PTHR12592">
    <property type="entry name" value="ATP-DEPENDENT (S)-NAD(P)H-HYDRATE DEHYDRATASE FAMILY MEMBER"/>
    <property type="match status" value="1"/>
</dbReference>
<comment type="cofactor">
    <cofactor evidence="18 19">
        <name>K(+)</name>
        <dbReference type="ChEBI" id="CHEBI:29103"/>
    </cofactor>
    <text evidence="18 19">Binds 1 potassium ion per subunit.</text>
</comment>
<dbReference type="HAMAP" id="MF_01966">
    <property type="entry name" value="NADHX_epimerase"/>
    <property type="match status" value="1"/>
</dbReference>
<dbReference type="InterPro" id="IPR029056">
    <property type="entry name" value="Ribokinase-like"/>
</dbReference>
<dbReference type="Pfam" id="PF01256">
    <property type="entry name" value="Carb_kinase"/>
    <property type="match status" value="1"/>
</dbReference>
<organism evidence="22 23">
    <name type="scientific">Sphingomonas telluris</name>
    <dbReference type="NCBI Taxonomy" id="2907998"/>
    <lineage>
        <taxon>Bacteria</taxon>
        <taxon>Pseudomonadati</taxon>
        <taxon>Pseudomonadota</taxon>
        <taxon>Alphaproteobacteria</taxon>
        <taxon>Sphingomonadales</taxon>
        <taxon>Sphingomonadaceae</taxon>
        <taxon>Sphingomonas</taxon>
    </lineage>
</organism>
<comment type="function">
    <text evidence="18">Catalyzes the epimerization of the S- and R-forms of NAD(P)HX, a damaged form of NAD(P)H that is a result of enzymatic or heat-dependent hydration. This is a prerequisite for the S-specific NAD(P)H-hydrate dehydratase to allow the repair of both epimers of NAD(P)HX.</text>
</comment>
<dbReference type="Pfam" id="PF03853">
    <property type="entry name" value="YjeF_N"/>
    <property type="match status" value="1"/>
</dbReference>
<dbReference type="InterPro" id="IPR004443">
    <property type="entry name" value="YjeF_N_dom"/>
</dbReference>
<evidence type="ECO:0000256" key="19">
    <source>
        <dbReference type="PIRNR" id="PIRNR017184"/>
    </source>
</evidence>
<dbReference type="InterPro" id="IPR036652">
    <property type="entry name" value="YjeF_N_dom_sf"/>
</dbReference>
<dbReference type="PROSITE" id="PS51383">
    <property type="entry name" value="YJEF_C_3"/>
    <property type="match status" value="1"/>
</dbReference>
<dbReference type="EC" id="5.1.99.6" evidence="19"/>